<dbReference type="PANTHER" id="PTHR24348">
    <property type="entry name" value="SERINE/THREONINE-PROTEIN KINASE UNC-51-RELATED"/>
    <property type="match status" value="1"/>
</dbReference>
<keyword evidence="2" id="KW-0547">Nucleotide-binding</keyword>
<dbReference type="Pfam" id="PF00069">
    <property type="entry name" value="Pkinase"/>
    <property type="match status" value="1"/>
</dbReference>
<evidence type="ECO:0000256" key="1">
    <source>
        <dbReference type="ARBA" id="ARBA00022679"/>
    </source>
</evidence>
<dbReference type="Gene3D" id="3.30.200.20">
    <property type="entry name" value="Phosphorylase Kinase, domain 1"/>
    <property type="match status" value="1"/>
</dbReference>
<dbReference type="InterPro" id="IPR042095">
    <property type="entry name" value="SUMF_sf"/>
</dbReference>
<dbReference type="InterPro" id="IPR011009">
    <property type="entry name" value="Kinase-like_dom_sf"/>
</dbReference>
<dbReference type="InterPro" id="IPR045269">
    <property type="entry name" value="Atg1-like"/>
</dbReference>
<feature type="coiled-coil region" evidence="5">
    <location>
        <begin position="428"/>
        <end position="469"/>
    </location>
</feature>
<evidence type="ECO:0000256" key="4">
    <source>
        <dbReference type="ARBA" id="ARBA00022840"/>
    </source>
</evidence>
<proteinExistence type="predicted"/>
<evidence type="ECO:0000259" key="6">
    <source>
        <dbReference type="PROSITE" id="PS50011"/>
    </source>
</evidence>
<dbReference type="InterPro" id="IPR005532">
    <property type="entry name" value="SUMF_dom"/>
</dbReference>
<dbReference type="PROSITE" id="PS00107">
    <property type="entry name" value="PROTEIN_KINASE_ATP"/>
    <property type="match status" value="1"/>
</dbReference>
<sequence>MGRQVIKGRFELVSLLGAGGMGAVYKALDRRKVEASDSDPYVAVKLLNDEFRQHPDAFISLQRESRKSQTLAHPNIVTVYDFDRDKNTVFMTMEFLEGFPLDELLRQFPHGMEQEEANSILKDISNALIYAHSHNIIHSDFKPGNIFVTKKKGTKVFDFGIARAVSEGSAAHTAGEKTIFDAGTLGALTPAYASNEMLRGAEPSESDDVYALGCVAYELFSGAHPFKKTPANQALEKKLKPKKLKNLSRRQWNALSSALELTRDNRTATVAEFYDGFFGKPRVLLWALVASVAAFGVAGALYIEKFSDQEKAQEELKVQMQEQMAQQLERSTIENQQQTLERLVKLSALTPNWDKEVRKELLVYAKLVPEDTETTDKVSSRIATAYLTEAKHLMADEQLDAVIPMLEASSAWGGPEDDIKILTNQVITQQESERLKAENARLAEAQEEADRLEAERQKRETEMEIARRAQIKQEVTSLENSLRCPNEIDVEGRVASHLRVLDSLEPERTNELHSIVADSLVQCFNKIAKVSPYSAERMLSESRTLLPEQAALKTLKVDYCGHLEPGSGNKGRRYTCTDPLPRQAKGPVMVVVPMPNGNPIAISQYEITYDDVSDYCTVTQMCDSRKYATNYLPVHSIDINFAENYAGWLSSVTGNVYRLPTYEEWLMAAKADGAAESPDRNCFLKYGGIEKGTELQKTTNGKPNSYGLASTVGNVQEWAYDNNLLVAAGGSRQTPMNDCRVTTVTAHSGQADEFTGFRLVRELQR</sequence>
<dbReference type="CDD" id="cd14014">
    <property type="entry name" value="STKc_PknB_like"/>
    <property type="match status" value="1"/>
</dbReference>
<keyword evidence="7" id="KW-0723">Serine/threonine-protein kinase</keyword>
<dbReference type="InterPro" id="IPR016187">
    <property type="entry name" value="CTDL_fold"/>
</dbReference>
<dbReference type="AlphaFoldDB" id="A0A160TCS9"/>
<dbReference type="InterPro" id="IPR017441">
    <property type="entry name" value="Protein_kinase_ATP_BS"/>
</dbReference>
<dbReference type="PANTHER" id="PTHR24348:SF22">
    <property type="entry name" value="NON-SPECIFIC SERINE_THREONINE PROTEIN KINASE"/>
    <property type="match status" value="1"/>
</dbReference>
<dbReference type="GO" id="GO:0005829">
    <property type="term" value="C:cytosol"/>
    <property type="evidence" value="ECO:0007669"/>
    <property type="project" value="TreeGrafter"/>
</dbReference>
<dbReference type="GO" id="GO:0010506">
    <property type="term" value="P:regulation of autophagy"/>
    <property type="evidence" value="ECO:0007669"/>
    <property type="project" value="InterPro"/>
</dbReference>
<dbReference type="PROSITE" id="PS00108">
    <property type="entry name" value="PROTEIN_KINASE_ST"/>
    <property type="match status" value="1"/>
</dbReference>
<dbReference type="Pfam" id="PF03781">
    <property type="entry name" value="FGE-sulfatase"/>
    <property type="match status" value="1"/>
</dbReference>
<dbReference type="PROSITE" id="PS50011">
    <property type="entry name" value="PROTEIN_KINASE_DOM"/>
    <property type="match status" value="1"/>
</dbReference>
<dbReference type="GO" id="GO:0004674">
    <property type="term" value="F:protein serine/threonine kinase activity"/>
    <property type="evidence" value="ECO:0007669"/>
    <property type="project" value="UniProtKB-KW"/>
</dbReference>
<gene>
    <name evidence="7" type="ORF">MGWOODY_Tha1722</name>
</gene>
<organism evidence="7">
    <name type="scientific">hydrothermal vent metagenome</name>
    <dbReference type="NCBI Taxonomy" id="652676"/>
    <lineage>
        <taxon>unclassified sequences</taxon>
        <taxon>metagenomes</taxon>
        <taxon>ecological metagenomes</taxon>
    </lineage>
</organism>
<dbReference type="GO" id="GO:0005524">
    <property type="term" value="F:ATP binding"/>
    <property type="evidence" value="ECO:0007669"/>
    <property type="project" value="UniProtKB-KW"/>
</dbReference>
<feature type="domain" description="Protein kinase" evidence="6">
    <location>
        <begin position="10"/>
        <end position="278"/>
    </location>
</feature>
<dbReference type="SUPFAM" id="SSF56436">
    <property type="entry name" value="C-type lectin-like"/>
    <property type="match status" value="1"/>
</dbReference>
<keyword evidence="4" id="KW-0067">ATP-binding</keyword>
<dbReference type="SUPFAM" id="SSF56112">
    <property type="entry name" value="Protein kinase-like (PK-like)"/>
    <property type="match status" value="1"/>
</dbReference>
<dbReference type="GO" id="GO:0000407">
    <property type="term" value="C:phagophore assembly site"/>
    <property type="evidence" value="ECO:0007669"/>
    <property type="project" value="TreeGrafter"/>
</dbReference>
<dbReference type="GO" id="GO:0016020">
    <property type="term" value="C:membrane"/>
    <property type="evidence" value="ECO:0007669"/>
    <property type="project" value="TreeGrafter"/>
</dbReference>
<dbReference type="GO" id="GO:0005776">
    <property type="term" value="C:autophagosome"/>
    <property type="evidence" value="ECO:0007669"/>
    <property type="project" value="TreeGrafter"/>
</dbReference>
<evidence type="ECO:0000256" key="3">
    <source>
        <dbReference type="ARBA" id="ARBA00022777"/>
    </source>
</evidence>
<name>A0A160TCS9_9ZZZZ</name>
<dbReference type="GO" id="GO:0000045">
    <property type="term" value="P:autophagosome assembly"/>
    <property type="evidence" value="ECO:0007669"/>
    <property type="project" value="TreeGrafter"/>
</dbReference>
<keyword evidence="1" id="KW-0808">Transferase</keyword>
<evidence type="ECO:0000256" key="2">
    <source>
        <dbReference type="ARBA" id="ARBA00022741"/>
    </source>
</evidence>
<keyword evidence="3 7" id="KW-0418">Kinase</keyword>
<protein>
    <submittedName>
        <fullName evidence="7">Serine/threonine protein kinase</fullName>
    </submittedName>
</protein>
<dbReference type="EMBL" id="CZQC01000027">
    <property type="protein sequence ID" value="CUS40824.1"/>
    <property type="molecule type" value="Genomic_DNA"/>
</dbReference>
<evidence type="ECO:0000256" key="5">
    <source>
        <dbReference type="SAM" id="Coils"/>
    </source>
</evidence>
<dbReference type="Gene3D" id="1.10.510.10">
    <property type="entry name" value="Transferase(Phosphotransferase) domain 1"/>
    <property type="match status" value="1"/>
</dbReference>
<dbReference type="Gene3D" id="3.90.1580.10">
    <property type="entry name" value="paralog of FGE (formylglycine-generating enzyme)"/>
    <property type="match status" value="1"/>
</dbReference>
<keyword evidence="5" id="KW-0175">Coiled coil</keyword>
<reference evidence="7" key="1">
    <citation type="submission" date="2015-10" db="EMBL/GenBank/DDBJ databases">
        <authorList>
            <person name="Gilbert D.G."/>
        </authorList>
    </citation>
    <scope>NUCLEOTIDE SEQUENCE</scope>
</reference>
<evidence type="ECO:0000313" key="7">
    <source>
        <dbReference type="EMBL" id="CUS40824.1"/>
    </source>
</evidence>
<dbReference type="InterPro" id="IPR000719">
    <property type="entry name" value="Prot_kinase_dom"/>
</dbReference>
<accession>A0A160TCS9</accession>
<dbReference type="InterPro" id="IPR008271">
    <property type="entry name" value="Ser/Thr_kinase_AS"/>
</dbReference>
<feature type="coiled-coil region" evidence="5">
    <location>
        <begin position="303"/>
        <end position="331"/>
    </location>
</feature>